<feature type="non-terminal residue" evidence="2">
    <location>
        <position position="1"/>
    </location>
</feature>
<sequence length="110" mass="12173">KNKDAIENAEILVCSLVKSIQDKFTEFSTYQSQHFVYYDQTPQSVSGAQPYVDPPSKIGYESVPVQTTQVVYESAPVLNKAPTCFLVPKKPPSSPNILPRSKSSHLPTSK</sequence>
<dbReference type="EMBL" id="GECU01014571">
    <property type="protein sequence ID" value="JAS93135.1"/>
    <property type="molecule type" value="Transcribed_RNA"/>
</dbReference>
<reference evidence="2" key="1">
    <citation type="submission" date="2015-11" db="EMBL/GenBank/DDBJ databases">
        <title>De novo transcriptome assembly of four potential Pierce s Disease insect vectors from Arizona vineyards.</title>
        <authorList>
            <person name="Tassone E.E."/>
        </authorList>
    </citation>
    <scope>NUCLEOTIDE SEQUENCE</scope>
</reference>
<evidence type="ECO:0000256" key="1">
    <source>
        <dbReference type="SAM" id="MobiDB-lite"/>
    </source>
</evidence>
<proteinExistence type="predicted"/>
<dbReference type="AlphaFoldDB" id="A0A1B6J1S5"/>
<feature type="non-terminal residue" evidence="2">
    <location>
        <position position="110"/>
    </location>
</feature>
<protein>
    <submittedName>
        <fullName evidence="2">Uncharacterized protein</fullName>
    </submittedName>
</protein>
<evidence type="ECO:0000313" key="2">
    <source>
        <dbReference type="EMBL" id="JAS93135.1"/>
    </source>
</evidence>
<name>A0A1B6J1S5_9HEMI</name>
<accession>A0A1B6J1S5</accession>
<organism evidence="2">
    <name type="scientific">Homalodisca liturata</name>
    <dbReference type="NCBI Taxonomy" id="320908"/>
    <lineage>
        <taxon>Eukaryota</taxon>
        <taxon>Metazoa</taxon>
        <taxon>Ecdysozoa</taxon>
        <taxon>Arthropoda</taxon>
        <taxon>Hexapoda</taxon>
        <taxon>Insecta</taxon>
        <taxon>Pterygota</taxon>
        <taxon>Neoptera</taxon>
        <taxon>Paraneoptera</taxon>
        <taxon>Hemiptera</taxon>
        <taxon>Auchenorrhyncha</taxon>
        <taxon>Membracoidea</taxon>
        <taxon>Cicadellidae</taxon>
        <taxon>Cicadellinae</taxon>
        <taxon>Proconiini</taxon>
        <taxon>Homalodisca</taxon>
    </lineage>
</organism>
<gene>
    <name evidence="2" type="ORF">g.16013</name>
</gene>
<feature type="region of interest" description="Disordered" evidence="1">
    <location>
        <begin position="88"/>
        <end position="110"/>
    </location>
</feature>